<comment type="caution">
    <text evidence="2">The sequence shown here is derived from an EMBL/GenBank/DDBJ whole genome shotgun (WGS) entry which is preliminary data.</text>
</comment>
<dbReference type="AlphaFoldDB" id="A0A540MQ44"/>
<dbReference type="EMBL" id="VIEB01000204">
    <property type="protein sequence ID" value="TQE00911.1"/>
    <property type="molecule type" value="Genomic_DNA"/>
</dbReference>
<evidence type="ECO:0000313" key="2">
    <source>
        <dbReference type="EMBL" id="TQE00911.1"/>
    </source>
</evidence>
<sequence>MSTNSTLSLISRIVSTLYRPPHLSNHLESSLESSPPPPSVSRLNKSDRPPHLESSPPPPSGMIMKMSSS</sequence>
<feature type="region of interest" description="Disordered" evidence="1">
    <location>
        <begin position="23"/>
        <end position="69"/>
    </location>
</feature>
<reference evidence="2 3" key="1">
    <citation type="journal article" date="2019" name="G3 (Bethesda)">
        <title>Sequencing of a Wild Apple (Malus baccata) Genome Unravels the Differences Between Cultivated and Wild Apple Species Regarding Disease Resistance and Cold Tolerance.</title>
        <authorList>
            <person name="Chen X."/>
        </authorList>
    </citation>
    <scope>NUCLEOTIDE SEQUENCE [LARGE SCALE GENOMIC DNA]</scope>
    <source>
        <strain evidence="3">cv. Shandingzi</strain>
        <tissue evidence="2">Leaves</tissue>
    </source>
</reference>
<gene>
    <name evidence="2" type="ORF">C1H46_013451</name>
</gene>
<keyword evidence="3" id="KW-1185">Reference proteome</keyword>
<feature type="compositionally biased region" description="Low complexity" evidence="1">
    <location>
        <begin position="23"/>
        <end position="33"/>
    </location>
</feature>
<evidence type="ECO:0000313" key="3">
    <source>
        <dbReference type="Proteomes" id="UP000315295"/>
    </source>
</evidence>
<proteinExistence type="predicted"/>
<organism evidence="2 3">
    <name type="scientific">Malus baccata</name>
    <name type="common">Siberian crab apple</name>
    <name type="synonym">Pyrus baccata</name>
    <dbReference type="NCBI Taxonomy" id="106549"/>
    <lineage>
        <taxon>Eukaryota</taxon>
        <taxon>Viridiplantae</taxon>
        <taxon>Streptophyta</taxon>
        <taxon>Embryophyta</taxon>
        <taxon>Tracheophyta</taxon>
        <taxon>Spermatophyta</taxon>
        <taxon>Magnoliopsida</taxon>
        <taxon>eudicotyledons</taxon>
        <taxon>Gunneridae</taxon>
        <taxon>Pentapetalae</taxon>
        <taxon>rosids</taxon>
        <taxon>fabids</taxon>
        <taxon>Rosales</taxon>
        <taxon>Rosaceae</taxon>
        <taxon>Amygdaloideae</taxon>
        <taxon>Maleae</taxon>
        <taxon>Malus</taxon>
    </lineage>
</organism>
<evidence type="ECO:0000256" key="1">
    <source>
        <dbReference type="SAM" id="MobiDB-lite"/>
    </source>
</evidence>
<dbReference type="Proteomes" id="UP000315295">
    <property type="component" value="Unassembled WGS sequence"/>
</dbReference>
<protein>
    <submittedName>
        <fullName evidence="2">Uncharacterized protein</fullName>
    </submittedName>
</protein>
<accession>A0A540MQ44</accession>
<name>A0A540MQ44_MALBA</name>